<accession>M5G8K3</accession>
<name>M5G8K3_DACPD</name>
<reference evidence="1 2" key="1">
    <citation type="journal article" date="2012" name="Science">
        <title>The Paleozoic origin of enzymatic lignin decomposition reconstructed from 31 fungal genomes.</title>
        <authorList>
            <person name="Floudas D."/>
            <person name="Binder M."/>
            <person name="Riley R."/>
            <person name="Barry K."/>
            <person name="Blanchette R.A."/>
            <person name="Henrissat B."/>
            <person name="Martinez A.T."/>
            <person name="Otillar R."/>
            <person name="Spatafora J.W."/>
            <person name="Yadav J.S."/>
            <person name="Aerts A."/>
            <person name="Benoit I."/>
            <person name="Boyd A."/>
            <person name="Carlson A."/>
            <person name="Copeland A."/>
            <person name="Coutinho P.M."/>
            <person name="de Vries R.P."/>
            <person name="Ferreira P."/>
            <person name="Findley K."/>
            <person name="Foster B."/>
            <person name="Gaskell J."/>
            <person name="Glotzer D."/>
            <person name="Gorecki P."/>
            <person name="Heitman J."/>
            <person name="Hesse C."/>
            <person name="Hori C."/>
            <person name="Igarashi K."/>
            <person name="Jurgens J.A."/>
            <person name="Kallen N."/>
            <person name="Kersten P."/>
            <person name="Kohler A."/>
            <person name="Kuees U."/>
            <person name="Kumar T.K.A."/>
            <person name="Kuo A."/>
            <person name="LaButti K."/>
            <person name="Larrondo L.F."/>
            <person name="Lindquist E."/>
            <person name="Ling A."/>
            <person name="Lombard V."/>
            <person name="Lucas S."/>
            <person name="Lundell T."/>
            <person name="Martin R."/>
            <person name="McLaughlin D.J."/>
            <person name="Morgenstern I."/>
            <person name="Morin E."/>
            <person name="Murat C."/>
            <person name="Nagy L.G."/>
            <person name="Nolan M."/>
            <person name="Ohm R.A."/>
            <person name="Patyshakuliyeva A."/>
            <person name="Rokas A."/>
            <person name="Ruiz-Duenas F.J."/>
            <person name="Sabat G."/>
            <person name="Salamov A."/>
            <person name="Samejima M."/>
            <person name="Schmutz J."/>
            <person name="Slot J.C."/>
            <person name="St John F."/>
            <person name="Stenlid J."/>
            <person name="Sun H."/>
            <person name="Sun S."/>
            <person name="Syed K."/>
            <person name="Tsang A."/>
            <person name="Wiebenga A."/>
            <person name="Young D."/>
            <person name="Pisabarro A."/>
            <person name="Eastwood D.C."/>
            <person name="Martin F."/>
            <person name="Cullen D."/>
            <person name="Grigoriev I.V."/>
            <person name="Hibbett D.S."/>
        </authorList>
    </citation>
    <scope>NUCLEOTIDE SEQUENCE [LARGE SCALE GENOMIC DNA]</scope>
    <source>
        <strain evidence="1 2">DJM-731 SS1</strain>
    </source>
</reference>
<dbReference type="Proteomes" id="UP000030653">
    <property type="component" value="Unassembled WGS sequence"/>
</dbReference>
<dbReference type="GeneID" id="63691828"/>
<dbReference type="HOGENOM" id="CLU_2739953_0_0_1"/>
<sequence>MAKLNAWRISTRSGIHGTRRLFCNYFCSSRPDYRRCSSRLIAVLGLRIGMTCLKNNKKVTVREVPTLNRAF</sequence>
<gene>
    <name evidence="1" type="ORF">DACRYDRAFT_86217</name>
</gene>
<evidence type="ECO:0000313" key="2">
    <source>
        <dbReference type="Proteomes" id="UP000030653"/>
    </source>
</evidence>
<dbReference type="AlphaFoldDB" id="M5G8K3"/>
<protein>
    <submittedName>
        <fullName evidence="1">Uncharacterized protein</fullName>
    </submittedName>
</protein>
<organism evidence="1 2">
    <name type="scientific">Dacryopinax primogenitus (strain DJM 731)</name>
    <name type="common">Brown rot fungus</name>
    <dbReference type="NCBI Taxonomy" id="1858805"/>
    <lineage>
        <taxon>Eukaryota</taxon>
        <taxon>Fungi</taxon>
        <taxon>Dikarya</taxon>
        <taxon>Basidiomycota</taxon>
        <taxon>Agaricomycotina</taxon>
        <taxon>Dacrymycetes</taxon>
        <taxon>Dacrymycetales</taxon>
        <taxon>Dacrymycetaceae</taxon>
        <taxon>Dacryopinax</taxon>
    </lineage>
</organism>
<proteinExistence type="predicted"/>
<keyword evidence="2" id="KW-1185">Reference proteome</keyword>
<dbReference type="EMBL" id="JH795855">
    <property type="protein sequence ID" value="EJU06546.1"/>
    <property type="molecule type" value="Genomic_DNA"/>
</dbReference>
<dbReference type="RefSeq" id="XP_040633440.1">
    <property type="nucleotide sequence ID" value="XM_040776766.1"/>
</dbReference>
<evidence type="ECO:0000313" key="1">
    <source>
        <dbReference type="EMBL" id="EJU06546.1"/>
    </source>
</evidence>